<evidence type="ECO:0000256" key="2">
    <source>
        <dbReference type="SAM" id="Phobius"/>
    </source>
</evidence>
<feature type="compositionally biased region" description="Polar residues" evidence="1">
    <location>
        <begin position="89"/>
        <end position="98"/>
    </location>
</feature>
<keyword evidence="2" id="KW-0472">Membrane</keyword>
<accession>A0A9J6ZBB1</accession>
<proteinExistence type="predicted"/>
<dbReference type="EMBL" id="CP097899">
    <property type="protein sequence ID" value="URN93437.1"/>
    <property type="molecule type" value="Genomic_DNA"/>
</dbReference>
<dbReference type="KEGG" id="plig:NAG76_16585"/>
<keyword evidence="2" id="KW-1133">Transmembrane helix</keyword>
<evidence type="ECO:0000313" key="3">
    <source>
        <dbReference type="EMBL" id="URN93437.1"/>
    </source>
</evidence>
<reference evidence="3" key="1">
    <citation type="submission" date="2022-05" db="EMBL/GenBank/DDBJ databases">
        <title>Novel bacterial taxa in a minimal lignocellulolytic consortium and its capacity to transform plastics disclosed by genome-resolved metagenomics.</title>
        <authorList>
            <person name="Rodriguez C.A.D."/>
            <person name="Diaz-Garcia L."/>
            <person name="Herrera K."/>
            <person name="Tarazona N.A."/>
            <person name="Sproer C."/>
            <person name="Overmann J."/>
            <person name="Jimenez D.J."/>
        </authorList>
    </citation>
    <scope>NUCLEOTIDE SEQUENCE</scope>
    <source>
        <strain evidence="3">MAG5</strain>
    </source>
</reference>
<dbReference type="AlphaFoldDB" id="A0A9J6ZBB1"/>
<dbReference type="Proteomes" id="UP001056756">
    <property type="component" value="Chromosome"/>
</dbReference>
<feature type="compositionally biased region" description="Basic and acidic residues" evidence="1">
    <location>
        <begin position="61"/>
        <end position="70"/>
    </location>
</feature>
<organism evidence="3 4">
    <name type="scientific">Candidatus Pristimantibacillus lignocellulolyticus</name>
    <dbReference type="NCBI Taxonomy" id="2994561"/>
    <lineage>
        <taxon>Bacteria</taxon>
        <taxon>Bacillati</taxon>
        <taxon>Bacillota</taxon>
        <taxon>Bacilli</taxon>
        <taxon>Bacillales</taxon>
        <taxon>Paenibacillaceae</taxon>
        <taxon>Candidatus Pristimantibacillus</taxon>
    </lineage>
</organism>
<gene>
    <name evidence="3" type="ORF">NAG76_16585</name>
</gene>
<name>A0A9J6ZBB1_9BACL</name>
<keyword evidence="2" id="KW-0812">Transmembrane</keyword>
<evidence type="ECO:0000313" key="4">
    <source>
        <dbReference type="Proteomes" id="UP001056756"/>
    </source>
</evidence>
<sequence length="209" mass="22990">MHKRSLLIGVGIGIIIGALLLQLFNIGENSQKKLDQISNEIDSTTLDRASDKPETTSQGKVVDDESKVEGAVDSTPSITPETEIETDLKAQQPSTTTPVDEEQVEPIASDKPTTPEVEASEPAKQYVLRVHPGATVNKTAQLLVDYNIIEGTASFAKLLKDRDTQIRAGYFLVDENSTDEQIRKLLSGEPLTETERKKYINVEKLTLIE</sequence>
<feature type="transmembrane region" description="Helical" evidence="2">
    <location>
        <begin position="6"/>
        <end position="24"/>
    </location>
</feature>
<evidence type="ECO:0000256" key="1">
    <source>
        <dbReference type="SAM" id="MobiDB-lite"/>
    </source>
</evidence>
<protein>
    <submittedName>
        <fullName evidence="3">Uncharacterized protein</fullName>
    </submittedName>
</protein>
<feature type="region of interest" description="Disordered" evidence="1">
    <location>
        <begin position="45"/>
        <end position="120"/>
    </location>
</feature>